<feature type="region of interest" description="Disordered" evidence="1">
    <location>
        <begin position="79"/>
        <end position="106"/>
    </location>
</feature>
<accession>A0ABW0WT04</accession>
<keyword evidence="4" id="KW-1185">Reference proteome</keyword>
<evidence type="ECO:0000256" key="1">
    <source>
        <dbReference type="SAM" id="MobiDB-lite"/>
    </source>
</evidence>
<comment type="caution">
    <text evidence="3">The sequence shown here is derived from an EMBL/GenBank/DDBJ whole genome shotgun (WGS) entry which is preliminary data.</text>
</comment>
<feature type="domain" description="Beta-lactamase-related" evidence="2">
    <location>
        <begin position="119"/>
        <end position="429"/>
    </location>
</feature>
<dbReference type="PANTHER" id="PTHR46825:SF7">
    <property type="entry name" value="D-ALANYL-D-ALANINE CARBOXYPEPTIDASE"/>
    <property type="match status" value="1"/>
</dbReference>
<feature type="compositionally biased region" description="Low complexity" evidence="1">
    <location>
        <begin position="26"/>
        <end position="38"/>
    </location>
</feature>
<name>A0ABW0WT04_9ACTN</name>
<dbReference type="PANTHER" id="PTHR46825">
    <property type="entry name" value="D-ALANYL-D-ALANINE-CARBOXYPEPTIDASE/ENDOPEPTIDASE AMPH"/>
    <property type="match status" value="1"/>
</dbReference>
<dbReference type="InterPro" id="IPR050491">
    <property type="entry name" value="AmpC-like"/>
</dbReference>
<reference evidence="4" key="1">
    <citation type="journal article" date="2019" name="Int. J. Syst. Evol. Microbiol.">
        <title>The Global Catalogue of Microorganisms (GCM) 10K type strain sequencing project: providing services to taxonomists for standard genome sequencing and annotation.</title>
        <authorList>
            <consortium name="The Broad Institute Genomics Platform"/>
            <consortium name="The Broad Institute Genome Sequencing Center for Infectious Disease"/>
            <person name="Wu L."/>
            <person name="Ma J."/>
        </authorList>
    </citation>
    <scope>NUCLEOTIDE SEQUENCE [LARGE SCALE GENOMIC DNA]</scope>
    <source>
        <strain evidence="4">CGMCC 4.1437</strain>
    </source>
</reference>
<keyword evidence="3" id="KW-0378">Hydrolase</keyword>
<protein>
    <submittedName>
        <fullName evidence="3">Serine hydrolase</fullName>
    </submittedName>
</protein>
<dbReference type="InterPro" id="IPR012338">
    <property type="entry name" value="Beta-lactam/transpept-like"/>
</dbReference>
<proteinExistence type="predicted"/>
<dbReference type="EMBL" id="JBHSOF010000001">
    <property type="protein sequence ID" value="MFC5661402.1"/>
    <property type="molecule type" value="Genomic_DNA"/>
</dbReference>
<dbReference type="Proteomes" id="UP001595975">
    <property type="component" value="Unassembled WGS sequence"/>
</dbReference>
<dbReference type="SUPFAM" id="SSF56601">
    <property type="entry name" value="beta-lactamase/transpeptidase-like"/>
    <property type="match status" value="1"/>
</dbReference>
<evidence type="ECO:0000313" key="3">
    <source>
        <dbReference type="EMBL" id="MFC5661402.1"/>
    </source>
</evidence>
<evidence type="ECO:0000259" key="2">
    <source>
        <dbReference type="Pfam" id="PF00144"/>
    </source>
</evidence>
<dbReference type="GO" id="GO:0016787">
    <property type="term" value="F:hydrolase activity"/>
    <property type="evidence" value="ECO:0007669"/>
    <property type="project" value="UniProtKB-KW"/>
</dbReference>
<sequence>MTNRVTTRATAPGPDRATTPRRRPAPRLAPRPAARPATRPAPLALVLALAGLLASAGCSGGGSTGAPAAGEVTAVPAALSPSASGPSATATPLSPSPTTGSPSAAPTVLPLTPDVTSRLDAAVQRVLTEASVPGVIVNLSTPKGDYLKAFGVSDKVAGTAMVTGLNMRIGSETKTFTVTGLLRLVDQGKAGLDDPIGKYVAGVPNGDSITLRQLADMRSGLFSYSEDEAFVTALQSDPQRQFTPDQLLAYAFKHPVNFAPGAEFEYSNTNTVLIGKVIEKLGGRPLGEFLKKEVFDPADLGRTVFPTTNAFPQPHARGYTNQTADGTIADATDWNPSWGWAAGAIISDQADLKKWAKVLATGTLLTPQTQAQRLQPQPSAVPDTWYGLGLFYNHGWIGHNGSLPGYQSVVVYLPSAQASLVVLLNTDIPFNGSAPSTLFAKAITEVVSPGNVYDLPAAPAGGDESPGTPTGSASVSTSVTPPVPSTA</sequence>
<dbReference type="Pfam" id="PF00144">
    <property type="entry name" value="Beta-lactamase"/>
    <property type="match status" value="1"/>
</dbReference>
<evidence type="ECO:0000313" key="4">
    <source>
        <dbReference type="Proteomes" id="UP001595975"/>
    </source>
</evidence>
<dbReference type="Gene3D" id="3.40.710.10">
    <property type="entry name" value="DD-peptidase/beta-lactamase superfamily"/>
    <property type="match status" value="1"/>
</dbReference>
<dbReference type="RefSeq" id="WP_380222959.1">
    <property type="nucleotide sequence ID" value="NZ_JBHSOF010000001.1"/>
</dbReference>
<organism evidence="3 4">
    <name type="scientific">Kitasatospora misakiensis</name>
    <dbReference type="NCBI Taxonomy" id="67330"/>
    <lineage>
        <taxon>Bacteria</taxon>
        <taxon>Bacillati</taxon>
        <taxon>Actinomycetota</taxon>
        <taxon>Actinomycetes</taxon>
        <taxon>Kitasatosporales</taxon>
        <taxon>Streptomycetaceae</taxon>
        <taxon>Kitasatospora</taxon>
    </lineage>
</organism>
<gene>
    <name evidence="3" type="ORF">ACFP3U_00240</name>
</gene>
<feature type="compositionally biased region" description="Low complexity" evidence="1">
    <location>
        <begin position="465"/>
        <end position="480"/>
    </location>
</feature>
<feature type="compositionally biased region" description="Low complexity" evidence="1">
    <location>
        <begin position="1"/>
        <end position="17"/>
    </location>
</feature>
<dbReference type="InterPro" id="IPR001466">
    <property type="entry name" value="Beta-lactam-related"/>
</dbReference>
<feature type="region of interest" description="Disordered" evidence="1">
    <location>
        <begin position="455"/>
        <end position="487"/>
    </location>
</feature>
<feature type="region of interest" description="Disordered" evidence="1">
    <location>
        <begin position="1"/>
        <end position="38"/>
    </location>
</feature>